<dbReference type="AlphaFoldDB" id="A0A5J4S0T6"/>
<name>A0A5J4S0T6_9ZZZZ</name>
<accession>A0A5J4S0T6</accession>
<gene>
    <name evidence="2" type="ORF">EZS27_012956</name>
</gene>
<dbReference type="InterPro" id="IPR053842">
    <property type="entry name" value="NikA-like"/>
</dbReference>
<dbReference type="Pfam" id="PF21983">
    <property type="entry name" value="NikA-like"/>
    <property type="match status" value="1"/>
</dbReference>
<evidence type="ECO:0000256" key="1">
    <source>
        <dbReference type="SAM" id="MobiDB-lite"/>
    </source>
</evidence>
<feature type="region of interest" description="Disordered" evidence="1">
    <location>
        <begin position="67"/>
        <end position="96"/>
    </location>
</feature>
<protein>
    <submittedName>
        <fullName evidence="2">Uncharacterized protein</fullName>
    </submittedName>
</protein>
<proteinExistence type="predicted"/>
<reference evidence="2" key="1">
    <citation type="submission" date="2019-03" db="EMBL/GenBank/DDBJ databases">
        <title>Single cell metagenomics reveals metabolic interactions within the superorganism composed of flagellate Streblomastix strix and complex community of Bacteroidetes bacteria on its surface.</title>
        <authorList>
            <person name="Treitli S.C."/>
            <person name="Kolisko M."/>
            <person name="Husnik F."/>
            <person name="Keeling P."/>
            <person name="Hampl V."/>
        </authorList>
    </citation>
    <scope>NUCLEOTIDE SEQUENCE</scope>
    <source>
        <strain evidence="2">STM</strain>
    </source>
</reference>
<organism evidence="2">
    <name type="scientific">termite gut metagenome</name>
    <dbReference type="NCBI Taxonomy" id="433724"/>
    <lineage>
        <taxon>unclassified sequences</taxon>
        <taxon>metagenomes</taxon>
        <taxon>organismal metagenomes</taxon>
    </lineage>
</organism>
<sequence>MMKDKKGGRPKLSPAEKLKYWIPVRLCTDDFYNLQVKAKAVGMTKTELARKAIIGCQIHQRLTPEHGLHPKTVRYGKQSESDYTTSKRRRIRQCPK</sequence>
<feature type="compositionally biased region" description="Basic residues" evidence="1">
    <location>
        <begin position="86"/>
        <end position="96"/>
    </location>
</feature>
<evidence type="ECO:0000313" key="2">
    <source>
        <dbReference type="EMBL" id="KAA6339095.1"/>
    </source>
</evidence>
<comment type="caution">
    <text evidence="2">The sequence shown here is derived from an EMBL/GenBank/DDBJ whole genome shotgun (WGS) entry which is preliminary data.</text>
</comment>
<dbReference type="EMBL" id="SNRY01000565">
    <property type="protein sequence ID" value="KAA6339095.1"/>
    <property type="molecule type" value="Genomic_DNA"/>
</dbReference>